<evidence type="ECO:0000256" key="2">
    <source>
        <dbReference type="ARBA" id="ARBA00022525"/>
    </source>
</evidence>
<dbReference type="PANTHER" id="PTHR46698">
    <property type="entry name" value="CROSSVEINLESS 2"/>
    <property type="match status" value="1"/>
</dbReference>
<protein>
    <submittedName>
        <fullName evidence="7">BMP-binding endothelial regulator protein-like</fullName>
    </submittedName>
</protein>
<dbReference type="PROSITE" id="PS50184">
    <property type="entry name" value="VWFC_2"/>
    <property type="match status" value="1"/>
</dbReference>
<gene>
    <name evidence="7" type="primary">LOC106477467</name>
</gene>
<dbReference type="Proteomes" id="UP000694941">
    <property type="component" value="Unplaced"/>
</dbReference>
<dbReference type="RefSeq" id="XP_013793482.2">
    <property type="nucleotide sequence ID" value="XM_013938028.2"/>
</dbReference>
<dbReference type="InterPro" id="IPR052424">
    <property type="entry name" value="Kielin_Chordin-BMP_Reg"/>
</dbReference>
<dbReference type="InterPro" id="IPR001007">
    <property type="entry name" value="VWF_dom"/>
</dbReference>
<dbReference type="InterPro" id="IPR001846">
    <property type="entry name" value="VWF_type-D"/>
</dbReference>
<dbReference type="SUPFAM" id="SSF57603">
    <property type="entry name" value="FnI-like domain"/>
    <property type="match status" value="1"/>
</dbReference>
<feature type="non-terminal residue" evidence="7">
    <location>
        <position position="1"/>
    </location>
</feature>
<keyword evidence="6" id="KW-1185">Reference proteome</keyword>
<dbReference type="PROSITE" id="PS51233">
    <property type="entry name" value="VWFD"/>
    <property type="match status" value="1"/>
</dbReference>
<dbReference type="PANTHER" id="PTHR46698:SF4">
    <property type="entry name" value="CROSSVEINLESS 2"/>
    <property type="match status" value="1"/>
</dbReference>
<feature type="domain" description="VWFD" evidence="5">
    <location>
        <begin position="54"/>
        <end position="223"/>
    </location>
</feature>
<dbReference type="GeneID" id="106477467"/>
<dbReference type="Pfam" id="PF00093">
    <property type="entry name" value="VWC"/>
    <property type="match status" value="1"/>
</dbReference>
<accession>A0ABM1C3F1</accession>
<reference evidence="7" key="1">
    <citation type="submission" date="2025-08" db="UniProtKB">
        <authorList>
            <consortium name="RefSeq"/>
        </authorList>
    </citation>
    <scope>IDENTIFICATION</scope>
    <source>
        <tissue evidence="7">Muscle</tissue>
    </source>
</reference>
<evidence type="ECO:0000313" key="7">
    <source>
        <dbReference type="RefSeq" id="XP_013793482.2"/>
    </source>
</evidence>
<dbReference type="SMART" id="SM00216">
    <property type="entry name" value="VWD"/>
    <property type="match status" value="1"/>
</dbReference>
<keyword evidence="2" id="KW-0964">Secreted</keyword>
<organism evidence="6 7">
    <name type="scientific">Limulus polyphemus</name>
    <name type="common">Atlantic horseshoe crab</name>
    <dbReference type="NCBI Taxonomy" id="6850"/>
    <lineage>
        <taxon>Eukaryota</taxon>
        <taxon>Metazoa</taxon>
        <taxon>Ecdysozoa</taxon>
        <taxon>Arthropoda</taxon>
        <taxon>Chelicerata</taxon>
        <taxon>Merostomata</taxon>
        <taxon>Xiphosura</taxon>
        <taxon>Limulidae</taxon>
        <taxon>Limulus</taxon>
    </lineage>
</organism>
<keyword evidence="3" id="KW-0732">Signal</keyword>
<name>A0ABM1C3F1_LIMPO</name>
<feature type="domain" description="VWFC" evidence="4">
    <location>
        <begin position="1"/>
        <end position="50"/>
    </location>
</feature>
<dbReference type="Pfam" id="PF00094">
    <property type="entry name" value="VWD"/>
    <property type="match status" value="1"/>
</dbReference>
<proteinExistence type="predicted"/>
<evidence type="ECO:0000313" key="6">
    <source>
        <dbReference type="Proteomes" id="UP000694941"/>
    </source>
</evidence>
<evidence type="ECO:0000259" key="5">
    <source>
        <dbReference type="PROSITE" id="PS51233"/>
    </source>
</evidence>
<evidence type="ECO:0000259" key="4">
    <source>
        <dbReference type="PROSITE" id="PS50184"/>
    </source>
</evidence>
<comment type="subcellular location">
    <subcellularLocation>
        <location evidence="1">Secreted</location>
    </subcellularLocation>
</comment>
<evidence type="ECO:0000256" key="1">
    <source>
        <dbReference type="ARBA" id="ARBA00004613"/>
    </source>
</evidence>
<evidence type="ECO:0000256" key="3">
    <source>
        <dbReference type="ARBA" id="ARBA00022729"/>
    </source>
</evidence>
<sequence>EGKTWLKNPCVKCSCFKGQIICSTSYCSVSRCLKGYKLKSVPGKCCPSCVEDNGVCTVFGDPHYRTFDGQLFSFQGACKYLLAKDCSGNKTFSIKAINNPRRSETVSWTHKLRIKIGGAKVMLGPFLRVKMNRNKVRLPYIKLGVLSVLQEGYMVVVRTNIGLKVTWDGDSYVEVSVPPVFKNQMCGLCGNYNGEPNDDLITKKGKKATNVEMFGNFWKVSHI</sequence>
<dbReference type="Gene3D" id="6.20.200.20">
    <property type="match status" value="1"/>
</dbReference>